<comment type="caution">
    <text evidence="3">The sequence shown here is derived from an EMBL/GenBank/DDBJ whole genome shotgun (WGS) entry which is preliminary data.</text>
</comment>
<dbReference type="Proteomes" id="UP000321793">
    <property type="component" value="Unassembled WGS sequence"/>
</dbReference>
<name>A0A512T2K9_9MICO</name>
<dbReference type="EMBL" id="BKBA01000009">
    <property type="protein sequence ID" value="GEQ14446.1"/>
    <property type="molecule type" value="Genomic_DNA"/>
</dbReference>
<protein>
    <submittedName>
        <fullName evidence="3">Transcriptional regulator</fullName>
    </submittedName>
</protein>
<dbReference type="AlphaFoldDB" id="A0A512T2K9"/>
<dbReference type="Gene3D" id="1.10.10.10">
    <property type="entry name" value="Winged helix-like DNA-binding domain superfamily/Winged helix DNA-binding domain"/>
    <property type="match status" value="1"/>
</dbReference>
<dbReference type="Pfam" id="PF12840">
    <property type="entry name" value="HTH_20"/>
    <property type="match status" value="1"/>
</dbReference>
<evidence type="ECO:0000313" key="3">
    <source>
        <dbReference type="EMBL" id="GEQ14446.1"/>
    </source>
</evidence>
<accession>A0A512T2K9</accession>
<dbReference type="InterPro" id="IPR001845">
    <property type="entry name" value="HTH_ArsR_DNA-bd_dom"/>
</dbReference>
<feature type="region of interest" description="Disordered" evidence="1">
    <location>
        <begin position="1"/>
        <end position="30"/>
    </location>
</feature>
<dbReference type="InterPro" id="IPR036390">
    <property type="entry name" value="WH_DNA-bd_sf"/>
</dbReference>
<evidence type="ECO:0000259" key="2">
    <source>
        <dbReference type="SMART" id="SM00418"/>
    </source>
</evidence>
<gene>
    <name evidence="3" type="ORF">KLO01_24930</name>
</gene>
<dbReference type="CDD" id="cd00090">
    <property type="entry name" value="HTH_ARSR"/>
    <property type="match status" value="1"/>
</dbReference>
<dbReference type="InterPro" id="IPR011991">
    <property type="entry name" value="ArsR-like_HTH"/>
</dbReference>
<dbReference type="SUPFAM" id="SSF46785">
    <property type="entry name" value="Winged helix' DNA-binding domain"/>
    <property type="match status" value="1"/>
</dbReference>
<evidence type="ECO:0000313" key="4">
    <source>
        <dbReference type="Proteomes" id="UP000321793"/>
    </source>
</evidence>
<feature type="domain" description="HTH arsR-type" evidence="2">
    <location>
        <begin position="37"/>
        <end position="124"/>
    </location>
</feature>
<organism evidence="3 4">
    <name type="scientific">Knoellia locipacati</name>
    <dbReference type="NCBI Taxonomy" id="882824"/>
    <lineage>
        <taxon>Bacteria</taxon>
        <taxon>Bacillati</taxon>
        <taxon>Actinomycetota</taxon>
        <taxon>Actinomycetes</taxon>
        <taxon>Micrococcales</taxon>
        <taxon>Intrasporangiaceae</taxon>
        <taxon>Knoellia</taxon>
    </lineage>
</organism>
<evidence type="ECO:0000256" key="1">
    <source>
        <dbReference type="SAM" id="MobiDB-lite"/>
    </source>
</evidence>
<sequence>MHKSSCGSIVLDMTRDERPARPSPDPAHGVRTITDAKALSAMANPFRSRMMDALKVDGPSTASGLAARTGQAVGSASHHLKVLAEAGLVAEAPELAKDRRERWWRLVDPGTRWSRADFASDTAAVTAAYAAEALTVQRQFERVQEWNGNAATVPDWDDAAFATQHWLRLSPDELRVVAEEVVDVLLRWSRREVPDDGVERESVFVFARGFPAQP</sequence>
<dbReference type="InterPro" id="IPR036388">
    <property type="entry name" value="WH-like_DNA-bd_sf"/>
</dbReference>
<dbReference type="SMART" id="SM00418">
    <property type="entry name" value="HTH_ARSR"/>
    <property type="match status" value="1"/>
</dbReference>
<proteinExistence type="predicted"/>
<dbReference type="GO" id="GO:0003700">
    <property type="term" value="F:DNA-binding transcription factor activity"/>
    <property type="evidence" value="ECO:0007669"/>
    <property type="project" value="InterPro"/>
</dbReference>
<keyword evidence="4" id="KW-1185">Reference proteome</keyword>
<reference evidence="3 4" key="1">
    <citation type="submission" date="2019-07" db="EMBL/GenBank/DDBJ databases">
        <title>Whole genome shotgun sequence of Knoellia locipacati NBRC 109775.</title>
        <authorList>
            <person name="Hosoyama A."/>
            <person name="Uohara A."/>
            <person name="Ohji S."/>
            <person name="Ichikawa N."/>
        </authorList>
    </citation>
    <scope>NUCLEOTIDE SEQUENCE [LARGE SCALE GENOMIC DNA]</scope>
    <source>
        <strain evidence="3 4">NBRC 109775</strain>
    </source>
</reference>